<keyword evidence="1" id="KW-0805">Transcription regulation</keyword>
<dbReference type="InterPro" id="IPR009057">
    <property type="entry name" value="Homeodomain-like_sf"/>
</dbReference>
<name>A0A0J1CJZ1_9BURK</name>
<comment type="caution">
    <text evidence="7">The sequence shown here is derived from an EMBL/GenBank/DDBJ whole genome shotgun (WGS) entry which is preliminary data.</text>
</comment>
<evidence type="ECO:0000313" key="8">
    <source>
        <dbReference type="Proteomes" id="UP000035963"/>
    </source>
</evidence>
<dbReference type="Proteomes" id="UP000035963">
    <property type="component" value="Unassembled WGS sequence"/>
</dbReference>
<feature type="domain" description="HTH tetR-type" evidence="6">
    <location>
        <begin position="26"/>
        <end position="86"/>
    </location>
</feature>
<dbReference type="RefSeq" id="WP_047897341.1">
    <property type="nucleotide sequence ID" value="NZ_AEJF01000230.1"/>
</dbReference>
<evidence type="ECO:0000256" key="3">
    <source>
        <dbReference type="ARBA" id="ARBA00023163"/>
    </source>
</evidence>
<gene>
    <name evidence="7" type="ORF">EOS_37790</name>
</gene>
<dbReference type="AlphaFoldDB" id="A0A0J1CJZ1"/>
<dbReference type="InterPro" id="IPR050109">
    <property type="entry name" value="HTH-type_TetR-like_transc_reg"/>
</dbReference>
<dbReference type="PATRIC" id="fig|908627.4.peg.8470"/>
<evidence type="ECO:0000256" key="5">
    <source>
        <dbReference type="SAM" id="MobiDB-lite"/>
    </source>
</evidence>
<dbReference type="SUPFAM" id="SSF46689">
    <property type="entry name" value="Homeodomain-like"/>
    <property type="match status" value="1"/>
</dbReference>
<keyword evidence="2 4" id="KW-0238">DNA-binding</keyword>
<dbReference type="InterPro" id="IPR001647">
    <property type="entry name" value="HTH_TetR"/>
</dbReference>
<dbReference type="GO" id="GO:0000976">
    <property type="term" value="F:transcription cis-regulatory region binding"/>
    <property type="evidence" value="ECO:0007669"/>
    <property type="project" value="TreeGrafter"/>
</dbReference>
<dbReference type="SUPFAM" id="SSF48498">
    <property type="entry name" value="Tetracyclin repressor-like, C-terminal domain"/>
    <property type="match status" value="1"/>
</dbReference>
<dbReference type="PANTHER" id="PTHR30055:SF234">
    <property type="entry name" value="HTH-TYPE TRANSCRIPTIONAL REGULATOR BETI"/>
    <property type="match status" value="1"/>
</dbReference>
<evidence type="ECO:0000256" key="4">
    <source>
        <dbReference type="PROSITE-ProRule" id="PRU00335"/>
    </source>
</evidence>
<keyword evidence="8" id="KW-1185">Reference proteome</keyword>
<dbReference type="Pfam" id="PF00440">
    <property type="entry name" value="TetR_N"/>
    <property type="match status" value="1"/>
</dbReference>
<organism evidence="7 8">
    <name type="scientific">Caballeronia mineralivorans PML1(12)</name>
    <dbReference type="NCBI Taxonomy" id="908627"/>
    <lineage>
        <taxon>Bacteria</taxon>
        <taxon>Pseudomonadati</taxon>
        <taxon>Pseudomonadota</taxon>
        <taxon>Betaproteobacteria</taxon>
        <taxon>Burkholderiales</taxon>
        <taxon>Burkholderiaceae</taxon>
        <taxon>Caballeronia</taxon>
    </lineage>
</organism>
<evidence type="ECO:0000256" key="2">
    <source>
        <dbReference type="ARBA" id="ARBA00023125"/>
    </source>
</evidence>
<keyword evidence="3" id="KW-0804">Transcription</keyword>
<dbReference type="PRINTS" id="PR00455">
    <property type="entry name" value="HTHTETR"/>
</dbReference>
<dbReference type="OrthoDB" id="9151800at2"/>
<accession>A0A0J1CJZ1</accession>
<dbReference type="PANTHER" id="PTHR30055">
    <property type="entry name" value="HTH-TYPE TRANSCRIPTIONAL REGULATOR RUTR"/>
    <property type="match status" value="1"/>
</dbReference>
<dbReference type="GO" id="GO:0003700">
    <property type="term" value="F:DNA-binding transcription factor activity"/>
    <property type="evidence" value="ECO:0007669"/>
    <property type="project" value="TreeGrafter"/>
</dbReference>
<reference evidence="7 8" key="1">
    <citation type="journal article" date="2015" name="Genome Announc.">
        <title>Draft Genome Sequence of Burkholderia sp. Strain PML1(12), an Ectomycorrhizosphere-Inhabiting Bacterium with Effective Mineral-Weathering Ability.</title>
        <authorList>
            <person name="Uroz S."/>
            <person name="Oger P."/>
        </authorList>
    </citation>
    <scope>NUCLEOTIDE SEQUENCE [LARGE SCALE GENOMIC DNA]</scope>
    <source>
        <strain evidence="8">PML1(12)</strain>
    </source>
</reference>
<evidence type="ECO:0000256" key="1">
    <source>
        <dbReference type="ARBA" id="ARBA00023015"/>
    </source>
</evidence>
<proteinExistence type="predicted"/>
<feature type="region of interest" description="Disordered" evidence="5">
    <location>
        <begin position="1"/>
        <end position="21"/>
    </location>
</feature>
<dbReference type="Gene3D" id="1.10.357.10">
    <property type="entry name" value="Tetracycline Repressor, domain 2"/>
    <property type="match status" value="1"/>
</dbReference>
<sequence>MTVSTARPAQAAKEKRSRGRPACSAIAGSDALLKSARQAFAKRGFDATSVREIARDCGVDPALISHHFGSKEALWIAVVEQIAEQTAPMIESTAKLRSSDFSPRKRVERALAIFIDKVFSEPDIGMFFSTAATEQGERLDVLVERLLRPYHDAFVVLLADAMDAGELTRNDPEVLFAMLTNAVGKTVSYSHVLSIFSSLPQHEAKFKRTVLAAALSML</sequence>
<evidence type="ECO:0000259" key="6">
    <source>
        <dbReference type="PROSITE" id="PS50977"/>
    </source>
</evidence>
<dbReference type="EMBL" id="AEJF01000230">
    <property type="protein sequence ID" value="KLU21030.1"/>
    <property type="molecule type" value="Genomic_DNA"/>
</dbReference>
<dbReference type="PROSITE" id="PS50977">
    <property type="entry name" value="HTH_TETR_2"/>
    <property type="match status" value="1"/>
</dbReference>
<feature type="DNA-binding region" description="H-T-H motif" evidence="4">
    <location>
        <begin position="49"/>
        <end position="68"/>
    </location>
</feature>
<evidence type="ECO:0000313" key="7">
    <source>
        <dbReference type="EMBL" id="KLU21030.1"/>
    </source>
</evidence>
<protein>
    <submittedName>
        <fullName evidence="7">TetR family transcriptional regulator</fullName>
    </submittedName>
</protein>
<dbReference type="InterPro" id="IPR036271">
    <property type="entry name" value="Tet_transcr_reg_TetR-rel_C_sf"/>
</dbReference>